<reference evidence="5" key="1">
    <citation type="submission" date="2010-08" db="EMBL/GenBank/DDBJ databases">
        <title>Genome sequence of Parvularcula bermudensis HTCC2503.</title>
        <authorList>
            <person name="Kang D.-M."/>
            <person name="Oh H.-M."/>
            <person name="Cho J.-C."/>
        </authorList>
    </citation>
    <scope>NUCLEOTIDE SEQUENCE [LARGE SCALE GENOMIC DNA]</scope>
    <source>
        <strain evidence="5">ATCC BAA-594 / HTCC2503 / KCTC 12087</strain>
    </source>
</reference>
<feature type="compositionally biased region" description="Low complexity" evidence="2">
    <location>
        <begin position="90"/>
        <end position="104"/>
    </location>
</feature>
<dbReference type="Pfam" id="PF20031">
    <property type="entry name" value="DUF6437"/>
    <property type="match status" value="1"/>
</dbReference>
<organism evidence="4 5">
    <name type="scientific">Parvularcula bermudensis (strain ATCC BAA-594 / HTCC2503 / KCTC 12087)</name>
    <dbReference type="NCBI Taxonomy" id="314260"/>
    <lineage>
        <taxon>Bacteria</taxon>
        <taxon>Pseudomonadati</taxon>
        <taxon>Pseudomonadota</taxon>
        <taxon>Alphaproteobacteria</taxon>
        <taxon>Parvularculales</taxon>
        <taxon>Parvularculaceae</taxon>
        <taxon>Parvularcula</taxon>
    </lineage>
</organism>
<name>E0TAY5_PARBH</name>
<sequence length="104" mass="11017">MPRKKDPLAELKGFEAREAELKERKKALQDEAARYLGSLVMEAGLDSWTPEQLRAGLARLAEQGPDRSDAKAVPTRPASSPNGEVKEPTAAVIADAPAAGSAHG</sequence>
<evidence type="ECO:0000256" key="2">
    <source>
        <dbReference type="SAM" id="MobiDB-lite"/>
    </source>
</evidence>
<evidence type="ECO:0000313" key="4">
    <source>
        <dbReference type="EMBL" id="ADM08194.1"/>
    </source>
</evidence>
<gene>
    <name evidence="4" type="ordered locus">PB2503_00567</name>
</gene>
<proteinExistence type="predicted"/>
<dbReference type="InterPro" id="IPR045496">
    <property type="entry name" value="DUF6437"/>
</dbReference>
<feature type="domain" description="DUF64370" evidence="3">
    <location>
        <begin position="1"/>
        <end position="73"/>
    </location>
</feature>
<dbReference type="HOGENOM" id="CLU_2247404_0_0_5"/>
<keyword evidence="1" id="KW-0175">Coiled coil</keyword>
<feature type="region of interest" description="Disordered" evidence="2">
    <location>
        <begin position="59"/>
        <end position="104"/>
    </location>
</feature>
<dbReference type="KEGG" id="pbr:PB2503_00567"/>
<dbReference type="STRING" id="314260.PB2503_00567"/>
<feature type="coiled-coil region" evidence="1">
    <location>
        <begin position="11"/>
        <end position="38"/>
    </location>
</feature>
<accession>E0TAY5</accession>
<dbReference type="AlphaFoldDB" id="E0TAY5"/>
<protein>
    <recommendedName>
        <fullName evidence="3">DUF64370 domain-containing protein</fullName>
    </recommendedName>
</protein>
<reference evidence="4 5" key="2">
    <citation type="journal article" date="2011" name="J. Bacteriol.">
        <title>Complete genome sequence of strain HTCC2503T of Parvularcula bermudensis, the type species of the order "Parvularculales" in the class Alphaproteobacteria.</title>
        <authorList>
            <person name="Oh H.M."/>
            <person name="Kang I."/>
            <person name="Vergin K.L."/>
            <person name="Kang D."/>
            <person name="Rhee K.H."/>
            <person name="Giovannoni S.J."/>
            <person name="Cho J.C."/>
        </authorList>
    </citation>
    <scope>NUCLEOTIDE SEQUENCE [LARGE SCALE GENOMIC DNA]</scope>
    <source>
        <strain evidence="5">ATCC BAA-594 / HTCC2503 / KCTC 12087</strain>
    </source>
</reference>
<keyword evidence="5" id="KW-1185">Reference proteome</keyword>
<dbReference type="RefSeq" id="WP_013299168.1">
    <property type="nucleotide sequence ID" value="NC_014414.1"/>
</dbReference>
<evidence type="ECO:0000313" key="5">
    <source>
        <dbReference type="Proteomes" id="UP000001302"/>
    </source>
</evidence>
<evidence type="ECO:0000259" key="3">
    <source>
        <dbReference type="Pfam" id="PF20031"/>
    </source>
</evidence>
<dbReference type="EMBL" id="CP002156">
    <property type="protein sequence ID" value="ADM08194.1"/>
    <property type="molecule type" value="Genomic_DNA"/>
</dbReference>
<dbReference type="OrthoDB" id="9870160at2"/>
<evidence type="ECO:0000256" key="1">
    <source>
        <dbReference type="SAM" id="Coils"/>
    </source>
</evidence>
<dbReference type="Proteomes" id="UP000001302">
    <property type="component" value="Chromosome"/>
</dbReference>